<evidence type="ECO:0008006" key="3">
    <source>
        <dbReference type="Google" id="ProtNLM"/>
    </source>
</evidence>
<evidence type="ECO:0000313" key="2">
    <source>
        <dbReference type="Proteomes" id="UP000299794"/>
    </source>
</evidence>
<proteinExistence type="predicted"/>
<dbReference type="AlphaFoldDB" id="A0A479ZPN8"/>
<protein>
    <recommendedName>
        <fullName evidence="3">Nucleotidyl transferase AbiEii/AbiGii toxin family protein</fullName>
    </recommendedName>
</protein>
<evidence type="ECO:0000313" key="1">
    <source>
        <dbReference type="EMBL" id="GCL34445.1"/>
    </source>
</evidence>
<gene>
    <name evidence="1" type="ORF">PA905_48110</name>
</gene>
<dbReference type="Proteomes" id="UP000299794">
    <property type="component" value="Unassembled WGS sequence"/>
</dbReference>
<comment type="caution">
    <text evidence="1">The sequence shown here is derived from an EMBL/GenBank/DDBJ whole genome shotgun (WGS) entry which is preliminary data.</text>
</comment>
<organism evidence="1 2">
    <name type="scientific">Planktothrix agardhii CCAP 1459/11A</name>
    <dbReference type="NCBI Taxonomy" id="282420"/>
    <lineage>
        <taxon>Bacteria</taxon>
        <taxon>Bacillati</taxon>
        <taxon>Cyanobacteriota</taxon>
        <taxon>Cyanophyceae</taxon>
        <taxon>Oscillatoriophycideae</taxon>
        <taxon>Oscillatoriales</taxon>
        <taxon>Microcoleaceae</taxon>
        <taxon>Planktothrix</taxon>
    </lineage>
</organism>
<dbReference type="EMBL" id="BJCD01000009">
    <property type="protein sequence ID" value="GCL34445.1"/>
    <property type="molecule type" value="Genomic_DNA"/>
</dbReference>
<name>A0A479ZPN8_PLAAG</name>
<sequence length="226" mass="25853">MTHPQIRNLERVAKVLAAVPERFVFTGGATICLYLDEILQDELRPTLDVDCVVEIFSRSEYYTLAERLREVGLEECTEPNAPLCRWQYQDLIIDIMPCEPGVLGFTNRWYGEGIKNAIAYNLPSGQVIDIFSPVYLLASKVEAFLGRGKDFRFSKDIEDIVILLEGCQVLEEEFNQIQGEVKIFLGSWFRENREELQEAVLTFLPASSGEREDLVIDLIERLGRVI</sequence>
<reference evidence="2" key="1">
    <citation type="submission" date="2019-02" db="EMBL/GenBank/DDBJ databases">
        <title>Draft genome sequence of Planktothrix agardhii NIES-905.</title>
        <authorList>
            <person name="Yamaguchi H."/>
            <person name="Suzuki S."/>
            <person name="Kawachi M."/>
        </authorList>
    </citation>
    <scope>NUCLEOTIDE SEQUENCE [LARGE SCALE GENOMIC DNA]</scope>
    <source>
        <strain evidence="2">CCAP 1459/11A</strain>
    </source>
</reference>
<accession>A0A479ZPN8</accession>
<dbReference type="RefSeq" id="WP_026785217.1">
    <property type="nucleotide sequence ID" value="NZ_BJCD01000009.1"/>
</dbReference>